<evidence type="ECO:0000313" key="1">
    <source>
        <dbReference type="EMBL" id="CAH1989711.1"/>
    </source>
</evidence>
<name>A0A9P0PMA9_ACAOB</name>
<evidence type="ECO:0000313" key="2">
    <source>
        <dbReference type="Proteomes" id="UP001152888"/>
    </source>
</evidence>
<accession>A0A9P0PMA9</accession>
<dbReference type="AlphaFoldDB" id="A0A9P0PMA9"/>
<proteinExistence type="predicted"/>
<comment type="caution">
    <text evidence="1">The sequence shown here is derived from an EMBL/GenBank/DDBJ whole genome shotgun (WGS) entry which is preliminary data.</text>
</comment>
<gene>
    <name evidence="1" type="ORF">ACAOBT_LOCUS19198</name>
</gene>
<protein>
    <submittedName>
        <fullName evidence="1">Uncharacterized protein</fullName>
    </submittedName>
</protein>
<dbReference type="Proteomes" id="UP001152888">
    <property type="component" value="Unassembled WGS sequence"/>
</dbReference>
<sequence>MLERASIVEVMRKLTERLEKLENRQTPISYAAITSAQPSTPIKTLKKLIIKPKDKQNNIETKHELNKHIDLSKLQIKISAVNNIKNGGGKLDFKRKT</sequence>
<dbReference type="OrthoDB" id="6778945at2759"/>
<organism evidence="1 2">
    <name type="scientific">Acanthoscelides obtectus</name>
    <name type="common">Bean weevil</name>
    <name type="synonym">Bruchus obtectus</name>
    <dbReference type="NCBI Taxonomy" id="200917"/>
    <lineage>
        <taxon>Eukaryota</taxon>
        <taxon>Metazoa</taxon>
        <taxon>Ecdysozoa</taxon>
        <taxon>Arthropoda</taxon>
        <taxon>Hexapoda</taxon>
        <taxon>Insecta</taxon>
        <taxon>Pterygota</taxon>
        <taxon>Neoptera</taxon>
        <taxon>Endopterygota</taxon>
        <taxon>Coleoptera</taxon>
        <taxon>Polyphaga</taxon>
        <taxon>Cucujiformia</taxon>
        <taxon>Chrysomeloidea</taxon>
        <taxon>Chrysomelidae</taxon>
        <taxon>Bruchinae</taxon>
        <taxon>Bruchini</taxon>
        <taxon>Acanthoscelides</taxon>
    </lineage>
</organism>
<reference evidence="1" key="1">
    <citation type="submission" date="2022-03" db="EMBL/GenBank/DDBJ databases">
        <authorList>
            <person name="Sayadi A."/>
        </authorList>
    </citation>
    <scope>NUCLEOTIDE SEQUENCE</scope>
</reference>
<dbReference type="EMBL" id="CAKOFQ010007070">
    <property type="protein sequence ID" value="CAH1989711.1"/>
    <property type="molecule type" value="Genomic_DNA"/>
</dbReference>
<keyword evidence="2" id="KW-1185">Reference proteome</keyword>